<protein>
    <submittedName>
        <fullName evidence="2">SWIB/MDM2 domain</fullName>
    </submittedName>
</protein>
<name>A0AAN8UGG6_9MAGN</name>
<dbReference type="EMBL" id="JBAMMX010000024">
    <property type="protein sequence ID" value="KAK6916358.1"/>
    <property type="molecule type" value="Genomic_DNA"/>
</dbReference>
<feature type="domain" description="DM2" evidence="1">
    <location>
        <begin position="48"/>
        <end position="87"/>
    </location>
</feature>
<organism evidence="2 3">
    <name type="scientific">Dillenia turbinata</name>
    <dbReference type="NCBI Taxonomy" id="194707"/>
    <lineage>
        <taxon>Eukaryota</taxon>
        <taxon>Viridiplantae</taxon>
        <taxon>Streptophyta</taxon>
        <taxon>Embryophyta</taxon>
        <taxon>Tracheophyta</taxon>
        <taxon>Spermatophyta</taxon>
        <taxon>Magnoliopsida</taxon>
        <taxon>eudicotyledons</taxon>
        <taxon>Gunneridae</taxon>
        <taxon>Pentapetalae</taxon>
        <taxon>Dilleniales</taxon>
        <taxon>Dilleniaceae</taxon>
        <taxon>Dillenia</taxon>
    </lineage>
</organism>
<comment type="caution">
    <text evidence="2">The sequence shown here is derived from an EMBL/GenBank/DDBJ whole genome shotgun (WGS) entry which is preliminary data.</text>
</comment>
<evidence type="ECO:0000313" key="3">
    <source>
        <dbReference type="Proteomes" id="UP001370490"/>
    </source>
</evidence>
<dbReference type="AlphaFoldDB" id="A0AAN8UGG6"/>
<dbReference type="InterPro" id="IPR036885">
    <property type="entry name" value="SWIB_MDM2_dom_sf"/>
</dbReference>
<gene>
    <name evidence="2" type="ORF">RJ641_019219</name>
</gene>
<accession>A0AAN8UGG6</accession>
<dbReference type="SUPFAM" id="SSF47592">
    <property type="entry name" value="SWIB/MDM2 domain"/>
    <property type="match status" value="1"/>
</dbReference>
<dbReference type="Gene3D" id="1.10.245.10">
    <property type="entry name" value="SWIB/MDM2 domain"/>
    <property type="match status" value="1"/>
</dbReference>
<keyword evidence="3" id="KW-1185">Reference proteome</keyword>
<sequence>MTWTRLQDTTDSTHCSKQCCNLKVVAMKINCRCVEVSIHLFANPKPTGVMDPENKKIIVCEKKLKKFFGGKVYVGFVEIAGLINPHFLKRTPSTVCKSSFVHGSLLTNFYFVSVASRKRDSIARILTIADVGLISGSVSEAQNGMEFILRSRVINSEQFCKDKGSCPLKLLFSRCNDFRYLKYPIDSGICPSSIIFSPTRSIRGRNFRWLGNNLVLSHFNGLGTGKSSGNWERVKAGCFSDVNIYGKRKMKS</sequence>
<dbReference type="InterPro" id="IPR003121">
    <property type="entry name" value="SWIB_MDM2_domain"/>
</dbReference>
<evidence type="ECO:0000259" key="1">
    <source>
        <dbReference type="Pfam" id="PF02201"/>
    </source>
</evidence>
<dbReference type="Pfam" id="PF02201">
    <property type="entry name" value="SWIB"/>
    <property type="match status" value="1"/>
</dbReference>
<dbReference type="Proteomes" id="UP001370490">
    <property type="component" value="Unassembled WGS sequence"/>
</dbReference>
<proteinExistence type="predicted"/>
<reference evidence="2 3" key="1">
    <citation type="submission" date="2023-12" db="EMBL/GenBank/DDBJ databases">
        <title>A high-quality genome assembly for Dillenia turbinata (Dilleniales).</title>
        <authorList>
            <person name="Chanderbali A."/>
        </authorList>
    </citation>
    <scope>NUCLEOTIDE SEQUENCE [LARGE SCALE GENOMIC DNA]</scope>
    <source>
        <strain evidence="2">LSX21</strain>
        <tissue evidence="2">Leaf</tissue>
    </source>
</reference>
<evidence type="ECO:0000313" key="2">
    <source>
        <dbReference type="EMBL" id="KAK6916358.1"/>
    </source>
</evidence>